<dbReference type="Pfam" id="PF00589">
    <property type="entry name" value="Phage_integrase"/>
    <property type="match status" value="1"/>
</dbReference>
<dbReference type="AlphaFoldDB" id="A0A0F5V9D9"/>
<feature type="domain" description="Tyr recombinase" evidence="2">
    <location>
        <begin position="196"/>
        <end position="455"/>
    </location>
</feature>
<evidence type="ECO:0000313" key="3">
    <source>
        <dbReference type="EMBL" id="KKC98114.1"/>
    </source>
</evidence>
<dbReference type="EMBL" id="JWYV01000025">
    <property type="protein sequence ID" value="KKC98114.1"/>
    <property type="molecule type" value="Genomic_DNA"/>
</dbReference>
<dbReference type="InterPro" id="IPR013762">
    <property type="entry name" value="Integrase-like_cat_sf"/>
</dbReference>
<evidence type="ECO:0000256" key="1">
    <source>
        <dbReference type="ARBA" id="ARBA00023172"/>
    </source>
</evidence>
<sequence length="468" mass="53586">MKFRKQSYAHPVHHVTVKQKIKLKSGVTNHFIVLYIKPLGSEKPIVFRELINYFETNSNSGSWQRQVARAIGLFYDFCVEKAPVYKNDNNVADTIRGFIQCSLSGDSGLGWTPSSAKTVRRNVGYILDFSRYIGLNGTLPKSPSKIHKEYFFRASQVKNNSFLSHVTDVNKVAARLQATSTDHIFKFSKSTTTTSNKVSQFPEDLIEPLLNEGFKLRNGRENIGAKMITMLLIFGGLRESEPFHLWFNDFNIYPSSGKLEISLHHPSESSCDIPPYKNKSRAEYLLERGLLPRDNENNSNSYYAGWKDLALEKDYTTPIRLIHEDAEILFVKLFKQYMYEREVCMRDYKAKYGYEHPFFFVKTGDVNDLGAPMSINSYLKAFKQACKRLRKLGYYVEEGAKNGIAPHSMRHWFASILEEAGVPPKVLQDMMNHRSILSQEIYKSANKRAIDEALKNVAGVYLLSLKGM</sequence>
<dbReference type="CDD" id="cd00397">
    <property type="entry name" value="DNA_BRE_C"/>
    <property type="match status" value="1"/>
</dbReference>
<comment type="caution">
    <text evidence="3">The sequence shown here is derived from an EMBL/GenBank/DDBJ whole genome shotgun (WGS) entry which is preliminary data.</text>
</comment>
<dbReference type="GO" id="GO:0006310">
    <property type="term" value="P:DNA recombination"/>
    <property type="evidence" value="ECO:0007669"/>
    <property type="project" value="UniProtKB-KW"/>
</dbReference>
<dbReference type="PATRIC" id="fig|265726.11.peg.2791"/>
<evidence type="ECO:0000313" key="4">
    <source>
        <dbReference type="Proteomes" id="UP000033633"/>
    </source>
</evidence>
<keyword evidence="1" id="KW-0233">DNA recombination</keyword>
<dbReference type="InterPro" id="IPR002104">
    <property type="entry name" value="Integrase_catalytic"/>
</dbReference>
<protein>
    <recommendedName>
        <fullName evidence="2">Tyr recombinase domain-containing protein</fullName>
    </recommendedName>
</protein>
<evidence type="ECO:0000259" key="2">
    <source>
        <dbReference type="PROSITE" id="PS51898"/>
    </source>
</evidence>
<dbReference type="GO" id="GO:0015074">
    <property type="term" value="P:DNA integration"/>
    <property type="evidence" value="ECO:0007669"/>
    <property type="project" value="InterPro"/>
</dbReference>
<dbReference type="SUPFAM" id="SSF56349">
    <property type="entry name" value="DNA breaking-rejoining enzymes"/>
    <property type="match status" value="1"/>
</dbReference>
<dbReference type="STRING" id="265726.KY46_19945"/>
<dbReference type="Proteomes" id="UP000033633">
    <property type="component" value="Unassembled WGS sequence"/>
</dbReference>
<dbReference type="Gene3D" id="1.10.443.10">
    <property type="entry name" value="Intergrase catalytic core"/>
    <property type="match status" value="1"/>
</dbReference>
<gene>
    <name evidence="3" type="ORF">KY46_19945</name>
</gene>
<proteinExistence type="predicted"/>
<reference evidence="3 4" key="1">
    <citation type="submission" date="2014-12" db="EMBL/GenBank/DDBJ databases">
        <title>Mercury Reductase activity and rhizosphere competence traits in the genome of root associated Photobacterium halotolerans MELD1.</title>
        <authorList>
            <person name="Mathew D.C."/>
            <person name="Huang C.-C."/>
        </authorList>
    </citation>
    <scope>NUCLEOTIDE SEQUENCE [LARGE SCALE GENOMIC DNA]</scope>
    <source>
        <strain evidence="3 4">MELD1</strain>
    </source>
</reference>
<dbReference type="PROSITE" id="PS51898">
    <property type="entry name" value="TYR_RECOMBINASE"/>
    <property type="match status" value="1"/>
</dbReference>
<name>A0A0F5V9D9_9GAMM</name>
<accession>A0A0F5V9D9</accession>
<dbReference type="RefSeq" id="WP_046222352.1">
    <property type="nucleotide sequence ID" value="NZ_JWYV01000025.1"/>
</dbReference>
<keyword evidence="4" id="KW-1185">Reference proteome</keyword>
<dbReference type="OrthoDB" id="2078692at2"/>
<organism evidence="3 4">
    <name type="scientific">Photobacterium halotolerans</name>
    <dbReference type="NCBI Taxonomy" id="265726"/>
    <lineage>
        <taxon>Bacteria</taxon>
        <taxon>Pseudomonadati</taxon>
        <taxon>Pseudomonadota</taxon>
        <taxon>Gammaproteobacteria</taxon>
        <taxon>Vibrionales</taxon>
        <taxon>Vibrionaceae</taxon>
        <taxon>Photobacterium</taxon>
    </lineage>
</organism>
<dbReference type="InterPro" id="IPR011010">
    <property type="entry name" value="DNA_brk_join_enz"/>
</dbReference>
<dbReference type="GO" id="GO:0003677">
    <property type="term" value="F:DNA binding"/>
    <property type="evidence" value="ECO:0007669"/>
    <property type="project" value="InterPro"/>
</dbReference>